<dbReference type="Pfam" id="PF04316">
    <property type="entry name" value="FlgM"/>
    <property type="match status" value="1"/>
</dbReference>
<gene>
    <name evidence="11" type="ORF">ABB29_04130</name>
</gene>
<dbReference type="GO" id="GO:0045892">
    <property type="term" value="P:negative regulation of DNA-templated transcription"/>
    <property type="evidence" value="ECO:0007669"/>
    <property type="project" value="InterPro"/>
</dbReference>
<dbReference type="PATRIC" id="fig|344882.3.peg.2155"/>
<comment type="function">
    <text evidence="7">Responsible for the coupling of flagellin expression to flagellar assembly by preventing expression of the flagellin genes when a component of the middle class of proteins is defective. It negatively regulates flagellar genes by inhibiting the activity of FliA by directly binding to FliA.</text>
</comment>
<keyword evidence="11" id="KW-0969">Cilium</keyword>
<keyword evidence="12" id="KW-1185">Reference proteome</keyword>
<evidence type="ECO:0000256" key="9">
    <source>
        <dbReference type="SAM" id="MobiDB-lite"/>
    </source>
</evidence>
<dbReference type="STRING" id="344882.ABB29_04130"/>
<feature type="domain" description="Anti-sigma-28 factor FlgM C-terminal" evidence="10">
    <location>
        <begin position="41"/>
        <end position="94"/>
    </location>
</feature>
<evidence type="ECO:0000313" key="12">
    <source>
        <dbReference type="Proteomes" id="UP000052052"/>
    </source>
</evidence>
<evidence type="ECO:0000256" key="4">
    <source>
        <dbReference type="ARBA" id="ARBA00022795"/>
    </source>
</evidence>
<comment type="caution">
    <text evidence="11">The sequence shown here is derived from an EMBL/GenBank/DDBJ whole genome shotgun (WGS) entry which is preliminary data.</text>
</comment>
<keyword evidence="6" id="KW-0804">Transcription</keyword>
<sequence length="102" mass="10412">MSQKIEGTPPPAIRSTGPVSGRVSQAGGERSDPVAASSGGDSLRLTGEASNLQAMQRELSSASAVDMARVQEVRDALQNGSYQINAGAIADGMLGLEAQLRG</sequence>
<dbReference type="OrthoDB" id="7063735at2"/>
<evidence type="ECO:0000313" key="11">
    <source>
        <dbReference type="EMBL" id="KRG71018.1"/>
    </source>
</evidence>
<evidence type="ECO:0000256" key="5">
    <source>
        <dbReference type="ARBA" id="ARBA00023015"/>
    </source>
</evidence>
<keyword evidence="4" id="KW-1005">Bacterial flagellum biogenesis</keyword>
<dbReference type="GO" id="GO:0044781">
    <property type="term" value="P:bacterial-type flagellum organization"/>
    <property type="evidence" value="ECO:0007669"/>
    <property type="project" value="UniProtKB-KW"/>
</dbReference>
<keyword evidence="11" id="KW-0282">Flagellum</keyword>
<evidence type="ECO:0000256" key="2">
    <source>
        <dbReference type="ARBA" id="ARBA00017823"/>
    </source>
</evidence>
<comment type="similarity">
    <text evidence="1">Belongs to the FlgM family.</text>
</comment>
<organism evidence="11 12">
    <name type="scientific">Pseudoxanthomonas dokdonensis</name>
    <dbReference type="NCBI Taxonomy" id="344882"/>
    <lineage>
        <taxon>Bacteria</taxon>
        <taxon>Pseudomonadati</taxon>
        <taxon>Pseudomonadota</taxon>
        <taxon>Gammaproteobacteria</taxon>
        <taxon>Lysobacterales</taxon>
        <taxon>Lysobacteraceae</taxon>
        <taxon>Pseudoxanthomonas</taxon>
    </lineage>
</organism>
<keyword evidence="3" id="KW-0678">Repressor</keyword>
<feature type="region of interest" description="Disordered" evidence="9">
    <location>
        <begin position="1"/>
        <end position="44"/>
    </location>
</feature>
<dbReference type="Proteomes" id="UP000052052">
    <property type="component" value="Unassembled WGS sequence"/>
</dbReference>
<evidence type="ECO:0000259" key="10">
    <source>
        <dbReference type="Pfam" id="PF04316"/>
    </source>
</evidence>
<reference evidence="11 12" key="1">
    <citation type="submission" date="2015-05" db="EMBL/GenBank/DDBJ databases">
        <title>Genome sequencing and analysis of members of genus Stenotrophomonas.</title>
        <authorList>
            <person name="Patil P.P."/>
            <person name="Midha S."/>
            <person name="Patil P.B."/>
        </authorList>
    </citation>
    <scope>NUCLEOTIDE SEQUENCE [LARGE SCALE GENOMIC DNA]</scope>
    <source>
        <strain evidence="11 12">DSM 21858</strain>
    </source>
</reference>
<dbReference type="InterPro" id="IPR035890">
    <property type="entry name" value="Anti-sigma-28_factor_FlgM_sf"/>
</dbReference>
<evidence type="ECO:0000256" key="6">
    <source>
        <dbReference type="ARBA" id="ARBA00023163"/>
    </source>
</evidence>
<proteinExistence type="inferred from homology"/>
<dbReference type="NCBIfam" id="TIGR03824">
    <property type="entry name" value="FlgM_jcvi"/>
    <property type="match status" value="1"/>
</dbReference>
<accession>A0A0R0CX99</accession>
<evidence type="ECO:0000256" key="3">
    <source>
        <dbReference type="ARBA" id="ARBA00022491"/>
    </source>
</evidence>
<dbReference type="InterPro" id="IPR031316">
    <property type="entry name" value="FlgM_C"/>
</dbReference>
<evidence type="ECO:0000256" key="8">
    <source>
        <dbReference type="ARBA" id="ARBA00030117"/>
    </source>
</evidence>
<protein>
    <recommendedName>
        <fullName evidence="2">Negative regulator of flagellin synthesis</fullName>
    </recommendedName>
    <alternativeName>
        <fullName evidence="8">Anti-sigma-28 factor</fullName>
    </alternativeName>
</protein>
<evidence type="ECO:0000256" key="1">
    <source>
        <dbReference type="ARBA" id="ARBA00005322"/>
    </source>
</evidence>
<dbReference type="InterPro" id="IPR007412">
    <property type="entry name" value="FlgM"/>
</dbReference>
<keyword evidence="11" id="KW-0966">Cell projection</keyword>
<evidence type="ECO:0000256" key="7">
    <source>
        <dbReference type="ARBA" id="ARBA00024739"/>
    </source>
</evidence>
<dbReference type="EMBL" id="LDJL01000004">
    <property type="protein sequence ID" value="KRG71018.1"/>
    <property type="molecule type" value="Genomic_DNA"/>
</dbReference>
<dbReference type="SUPFAM" id="SSF101498">
    <property type="entry name" value="Anti-sigma factor FlgM"/>
    <property type="match status" value="1"/>
</dbReference>
<keyword evidence="5" id="KW-0805">Transcription regulation</keyword>
<dbReference type="RefSeq" id="WP_057657342.1">
    <property type="nucleotide sequence ID" value="NZ_LDJL01000004.1"/>
</dbReference>
<name>A0A0R0CX99_9GAMM</name>
<dbReference type="AlphaFoldDB" id="A0A0R0CX99"/>